<accession>A0A8J7S1N4</accession>
<dbReference type="Pfam" id="PF00990">
    <property type="entry name" value="GGDEF"/>
    <property type="match status" value="1"/>
</dbReference>
<feature type="region of interest" description="Disordered" evidence="1">
    <location>
        <begin position="1"/>
        <end position="95"/>
    </location>
</feature>
<dbReference type="NCBIfam" id="TIGR00254">
    <property type="entry name" value="GGDEF"/>
    <property type="match status" value="1"/>
</dbReference>
<gene>
    <name evidence="3" type="ORF">KAJ83_08465</name>
</gene>
<proteinExistence type="predicted"/>
<sequence length="306" mass="32990">MKTDETNFVRNRSVPRTETGPVRVQPAAATDTRAPNARTPGDREADAFDLWRARIDREAPGEAGDGPADAYREASRIAPRTSDRGEGEDTDPHADLHDVASIHGLDPESLTPAVAHALWQLSEEVAHLNEALQAAAHRIDRLEREVETDSLTGLRDRGGLLHEIAHMQSIDRRERGRSTLALLDLEEVPEIRRRDGRLAMEGVVSQVAGVLARTVAAGEVLAYLGEGEFAIILPGRPPEEAGARVRAILAEALGKPFRHAGGDHRLSATIGLAAVMGVAGADAESSDPEPESVLGAADRDLRRSRR</sequence>
<dbReference type="SMART" id="SM00267">
    <property type="entry name" value="GGDEF"/>
    <property type="match status" value="1"/>
</dbReference>
<reference evidence="3" key="1">
    <citation type="submission" date="2021-04" db="EMBL/GenBank/DDBJ databases">
        <authorList>
            <person name="Zhang D.-C."/>
        </authorList>
    </citation>
    <scope>NUCLEOTIDE SEQUENCE</scope>
    <source>
        <strain evidence="3">CGMCC 1.15697</strain>
    </source>
</reference>
<dbReference type="Gene3D" id="3.30.70.270">
    <property type="match status" value="1"/>
</dbReference>
<feature type="compositionally biased region" description="Basic and acidic residues" evidence="1">
    <location>
        <begin position="40"/>
        <end position="60"/>
    </location>
</feature>
<dbReference type="EMBL" id="JAGMWN010000003">
    <property type="protein sequence ID" value="MBP5857039.1"/>
    <property type="molecule type" value="Genomic_DNA"/>
</dbReference>
<feature type="region of interest" description="Disordered" evidence="1">
    <location>
        <begin position="281"/>
        <end position="306"/>
    </location>
</feature>
<dbReference type="RefSeq" id="WP_210681605.1">
    <property type="nucleotide sequence ID" value="NZ_JAGMWN010000003.1"/>
</dbReference>
<evidence type="ECO:0000313" key="4">
    <source>
        <dbReference type="Proteomes" id="UP000672602"/>
    </source>
</evidence>
<feature type="compositionally biased region" description="Basic and acidic residues" evidence="1">
    <location>
        <begin position="70"/>
        <end position="95"/>
    </location>
</feature>
<feature type="compositionally biased region" description="Basic and acidic residues" evidence="1">
    <location>
        <begin position="297"/>
        <end position="306"/>
    </location>
</feature>
<dbReference type="InterPro" id="IPR029787">
    <property type="entry name" value="Nucleotide_cyclase"/>
</dbReference>
<dbReference type="PROSITE" id="PS50887">
    <property type="entry name" value="GGDEF"/>
    <property type="match status" value="1"/>
</dbReference>
<dbReference type="GO" id="GO:0071111">
    <property type="term" value="F:cyclic-guanylate-specific phosphodiesterase activity"/>
    <property type="evidence" value="ECO:0007669"/>
    <property type="project" value="InterPro"/>
</dbReference>
<evidence type="ECO:0000256" key="1">
    <source>
        <dbReference type="SAM" id="MobiDB-lite"/>
    </source>
</evidence>
<comment type="caution">
    <text evidence="3">The sequence shown here is derived from an EMBL/GenBank/DDBJ whole genome shotgun (WGS) entry which is preliminary data.</text>
</comment>
<evidence type="ECO:0000259" key="2">
    <source>
        <dbReference type="PROSITE" id="PS50887"/>
    </source>
</evidence>
<protein>
    <submittedName>
        <fullName evidence="3">GGDEF domain-containing protein</fullName>
    </submittedName>
</protein>
<dbReference type="SUPFAM" id="SSF55073">
    <property type="entry name" value="Nucleotide cyclase"/>
    <property type="match status" value="1"/>
</dbReference>
<dbReference type="Proteomes" id="UP000672602">
    <property type="component" value="Unassembled WGS sequence"/>
</dbReference>
<evidence type="ECO:0000313" key="3">
    <source>
        <dbReference type="EMBL" id="MBP5857039.1"/>
    </source>
</evidence>
<dbReference type="PANTHER" id="PTHR33121:SF70">
    <property type="entry name" value="SIGNALING PROTEIN YKOW"/>
    <property type="match status" value="1"/>
</dbReference>
<dbReference type="AlphaFoldDB" id="A0A8J7S1N4"/>
<dbReference type="InterPro" id="IPR000160">
    <property type="entry name" value="GGDEF_dom"/>
</dbReference>
<organism evidence="3 4">
    <name type="scientific">Marivibrio halodurans</name>
    <dbReference type="NCBI Taxonomy" id="2039722"/>
    <lineage>
        <taxon>Bacteria</taxon>
        <taxon>Pseudomonadati</taxon>
        <taxon>Pseudomonadota</taxon>
        <taxon>Alphaproteobacteria</taxon>
        <taxon>Rhodospirillales</taxon>
        <taxon>Rhodospirillaceae</taxon>
        <taxon>Marivibrio</taxon>
    </lineage>
</organism>
<dbReference type="InterPro" id="IPR050706">
    <property type="entry name" value="Cyclic-di-GMP_PDE-like"/>
</dbReference>
<keyword evidence="4" id="KW-1185">Reference proteome</keyword>
<name>A0A8J7S1N4_9PROT</name>
<dbReference type="InterPro" id="IPR043128">
    <property type="entry name" value="Rev_trsase/Diguanyl_cyclase"/>
</dbReference>
<feature type="domain" description="GGDEF" evidence="2">
    <location>
        <begin position="176"/>
        <end position="306"/>
    </location>
</feature>
<dbReference type="PANTHER" id="PTHR33121">
    <property type="entry name" value="CYCLIC DI-GMP PHOSPHODIESTERASE PDEF"/>
    <property type="match status" value="1"/>
</dbReference>